<dbReference type="GO" id="GO:0035241">
    <property type="term" value="F:protein-arginine omega-N monomethyltransferase activity"/>
    <property type="evidence" value="ECO:0007669"/>
    <property type="project" value="TreeGrafter"/>
</dbReference>
<dbReference type="OrthoDB" id="373498at2759"/>
<accession>A0A261Y329</accession>
<keyword evidence="2" id="KW-1185">Reference proteome</keyword>
<dbReference type="AlphaFoldDB" id="A0A261Y329"/>
<dbReference type="PANTHER" id="PTHR35517:SF1">
    <property type="entry name" value="PROTEIN ARGININE N-METHYLTRANSFERASE SFM1"/>
    <property type="match status" value="1"/>
</dbReference>
<evidence type="ECO:0000313" key="1">
    <source>
        <dbReference type="EMBL" id="OZJ04978.1"/>
    </source>
</evidence>
<evidence type="ECO:0000313" key="2">
    <source>
        <dbReference type="Proteomes" id="UP000242875"/>
    </source>
</evidence>
<protein>
    <recommendedName>
        <fullName evidence="3">Protein arginine N-methyltransferase SFM1</fullName>
    </recommendedName>
</protein>
<dbReference type="EMBL" id="MVBO01000025">
    <property type="protein sequence ID" value="OZJ04978.1"/>
    <property type="molecule type" value="Genomic_DNA"/>
</dbReference>
<dbReference type="Pfam" id="PF04252">
    <property type="entry name" value="SFM1-like"/>
    <property type="match status" value="1"/>
</dbReference>
<dbReference type="CDD" id="cd18090">
    <property type="entry name" value="Arginine_MT_Sfm1"/>
    <property type="match status" value="1"/>
</dbReference>
<dbReference type="InterPro" id="IPR007364">
    <property type="entry name" value="SFM1-like"/>
</dbReference>
<sequence>MAPKYVVEHMEDGMHEWCQLEYKHMLSRIGADNLYFSGLTETTLETMPEDLKKAHCHSTDVLSLPGITLDQVCLLDPAAKEPLAPEDADRFTYFLFGGILGDDPPRDRTGELRKLGFANRHLGPVQMTTDTAVNVTRTVLEDKVPLDQIPYIDHPEIKFSKKESVIMPFRYIAVDKQVIHTPTGERRTVQKPLMPPGMFELLKKDNEASFEF</sequence>
<name>A0A261Y329_9FUNG</name>
<reference evidence="1 2" key="1">
    <citation type="journal article" date="2017" name="Mycologia">
        <title>Bifiguratus adelaidae, gen. et sp. nov., a new member of Mucoromycotina in endophytic and soil-dwelling habitats.</title>
        <authorList>
            <person name="Torres-Cruz T.J."/>
            <person name="Billingsley Tobias T.L."/>
            <person name="Almatruk M."/>
            <person name="Hesse C."/>
            <person name="Kuske C.R."/>
            <person name="Desiro A."/>
            <person name="Benucci G.M."/>
            <person name="Bonito G."/>
            <person name="Stajich J.E."/>
            <person name="Dunlap C."/>
            <person name="Arnold A.E."/>
            <person name="Porras-Alfaro A."/>
        </authorList>
    </citation>
    <scope>NUCLEOTIDE SEQUENCE [LARGE SCALE GENOMIC DNA]</scope>
    <source>
        <strain evidence="1 2">AZ0501</strain>
    </source>
</reference>
<evidence type="ECO:0008006" key="3">
    <source>
        <dbReference type="Google" id="ProtNLM"/>
    </source>
</evidence>
<gene>
    <name evidence="1" type="ORF">BZG36_01749</name>
</gene>
<comment type="caution">
    <text evidence="1">The sequence shown here is derived from an EMBL/GenBank/DDBJ whole genome shotgun (WGS) entry which is preliminary data.</text>
</comment>
<organism evidence="1 2">
    <name type="scientific">Bifiguratus adelaidae</name>
    <dbReference type="NCBI Taxonomy" id="1938954"/>
    <lineage>
        <taxon>Eukaryota</taxon>
        <taxon>Fungi</taxon>
        <taxon>Fungi incertae sedis</taxon>
        <taxon>Mucoromycota</taxon>
        <taxon>Mucoromycotina</taxon>
        <taxon>Endogonomycetes</taxon>
        <taxon>Endogonales</taxon>
        <taxon>Endogonales incertae sedis</taxon>
        <taxon>Bifiguratus</taxon>
    </lineage>
</organism>
<dbReference type="Proteomes" id="UP000242875">
    <property type="component" value="Unassembled WGS sequence"/>
</dbReference>
<dbReference type="PANTHER" id="PTHR35517">
    <property type="entry name" value="PROTEIN ARGININE N-METHYLTRANSFERASE SFM1"/>
    <property type="match status" value="1"/>
</dbReference>
<proteinExistence type="predicted"/>